<evidence type="ECO:0000256" key="1">
    <source>
        <dbReference type="ARBA" id="ARBA00004123"/>
    </source>
</evidence>
<keyword evidence="4" id="KW-0234">DNA repair</keyword>
<comment type="caution">
    <text evidence="11">The sequence shown here is derived from an EMBL/GenBank/DDBJ whole genome shotgun (WGS) entry which is preliminary data.</text>
</comment>
<keyword evidence="12" id="KW-1185">Reference proteome</keyword>
<dbReference type="InterPro" id="IPR038051">
    <property type="entry name" value="XRCC4-like_N_sf"/>
</dbReference>
<dbReference type="OrthoDB" id="2155935at2759"/>
<keyword evidence="3" id="KW-0238">DNA-binding</keyword>
<sequence length="544" mass="58296">MSGDLTWRPLPQAASSDVPMLLVSVDIGTAAYTVRITDMANVWAESLDRKAIFMRGWSENTSVDPSDTPENMAKFLGSLRSALDPTQPGHERTSLALSPGSSAEAGEDGLTLLVTCPLPGLQPLKWPIHLKKSAPSAIATDLVVPLLEAQFARKQEVESLVQALSCKDAVIAKLADKLEATGTGLEHIFTSLSGKKKVSRAAAEDKVKGLGPFRERDWRASLKAGGDGPTNVGDLARNVLDGEGLDRRCLIHVDASPALDKWWHDFKGTSQLVHRSKQQTAPSAKKSPSPSAKSTSAEDDDFQVQPTPPHLRSKDKSSPIANMDDASTEDEEELAAEPPSAPPDAEPQPGAKKPASRMGTIGWNTSNPRSPPQETKTNVSRAATAPVLGDDVETASEASDDETTSRRDTSSSLPAPVPAPASPKPTPKVGGLGRIGGAASKMVRAAETAKAPEAKENAESRDMTKPPTPKKLGVIGKKLDTGGSKAPALDNTAKRGRPTEREELHVDDRPRESSQERADRRREELRKELERKTTAGPVKKRRRF</sequence>
<feature type="compositionally biased region" description="Low complexity" evidence="8">
    <location>
        <begin position="280"/>
        <end position="295"/>
    </location>
</feature>
<dbReference type="InterPro" id="IPR052287">
    <property type="entry name" value="NHEJ_factor"/>
</dbReference>
<name>A0A9P8TXU1_9HYPO</name>
<proteinExistence type="inferred from homology"/>
<dbReference type="Pfam" id="PF21928">
    <property type="entry name" value="XLF_CC"/>
    <property type="match status" value="1"/>
</dbReference>
<dbReference type="PANTHER" id="PTHR32235">
    <property type="entry name" value="NON-HOMOLOGOUS END-JOINING FACTOR 1"/>
    <property type="match status" value="1"/>
</dbReference>
<dbReference type="GO" id="GO:0045027">
    <property type="term" value="F:DNA end binding"/>
    <property type="evidence" value="ECO:0007669"/>
    <property type="project" value="TreeGrafter"/>
</dbReference>
<dbReference type="Gene3D" id="2.170.210.10">
    <property type="entry name" value="DNA double-strand break repair and VJ recombination XRCC4, N-terminal"/>
    <property type="match status" value="1"/>
</dbReference>
<evidence type="ECO:0000256" key="7">
    <source>
        <dbReference type="ARBA" id="ARBA00044529"/>
    </source>
</evidence>
<dbReference type="InterPro" id="IPR015381">
    <property type="entry name" value="XLF-like_N"/>
</dbReference>
<keyword evidence="2" id="KW-0227">DNA damage</keyword>
<dbReference type="PANTHER" id="PTHR32235:SF1">
    <property type="entry name" value="NON-HOMOLOGOUS END-JOINING FACTOR 1"/>
    <property type="match status" value="1"/>
</dbReference>
<evidence type="ECO:0000256" key="4">
    <source>
        <dbReference type="ARBA" id="ARBA00023204"/>
    </source>
</evidence>
<evidence type="ECO:0000256" key="6">
    <source>
        <dbReference type="ARBA" id="ARBA00025747"/>
    </source>
</evidence>
<evidence type="ECO:0000313" key="11">
    <source>
        <dbReference type="EMBL" id="KAH6608888.1"/>
    </source>
</evidence>
<evidence type="ECO:0000256" key="8">
    <source>
        <dbReference type="SAM" id="MobiDB-lite"/>
    </source>
</evidence>
<comment type="similarity">
    <text evidence="6">Belongs to the XRCC4-XLF family. XLF subfamily.</text>
</comment>
<feature type="domain" description="XLF-like coiled-coil region" evidence="10">
    <location>
        <begin position="135"/>
        <end position="186"/>
    </location>
</feature>
<feature type="compositionally biased region" description="Acidic residues" evidence="8">
    <location>
        <begin position="326"/>
        <end position="335"/>
    </location>
</feature>
<dbReference type="InterPro" id="IPR053829">
    <property type="entry name" value="XLF-like_CC"/>
</dbReference>
<protein>
    <recommendedName>
        <fullName evidence="7">Non-homologous end-joining factor 1</fullName>
    </recommendedName>
</protein>
<feature type="compositionally biased region" description="Basic and acidic residues" evidence="8">
    <location>
        <begin position="450"/>
        <end position="464"/>
    </location>
</feature>
<keyword evidence="5" id="KW-0539">Nucleus</keyword>
<feature type="compositionally biased region" description="Pro residues" evidence="8">
    <location>
        <begin position="415"/>
        <end position="426"/>
    </location>
</feature>
<dbReference type="EMBL" id="JAIWOZ010000002">
    <property type="protein sequence ID" value="KAH6608888.1"/>
    <property type="molecule type" value="Genomic_DNA"/>
</dbReference>
<dbReference type="AlphaFoldDB" id="A0A9P8TXU1"/>
<organism evidence="11 12">
    <name type="scientific">Trichoderma cornu-damae</name>
    <dbReference type="NCBI Taxonomy" id="654480"/>
    <lineage>
        <taxon>Eukaryota</taxon>
        <taxon>Fungi</taxon>
        <taxon>Dikarya</taxon>
        <taxon>Ascomycota</taxon>
        <taxon>Pezizomycotina</taxon>
        <taxon>Sordariomycetes</taxon>
        <taxon>Hypocreomycetidae</taxon>
        <taxon>Hypocreales</taxon>
        <taxon>Hypocreaceae</taxon>
        <taxon>Trichoderma</taxon>
    </lineage>
</organism>
<dbReference type="GO" id="GO:0032807">
    <property type="term" value="C:DNA ligase IV complex"/>
    <property type="evidence" value="ECO:0007669"/>
    <property type="project" value="TreeGrafter"/>
</dbReference>
<evidence type="ECO:0000256" key="2">
    <source>
        <dbReference type="ARBA" id="ARBA00022763"/>
    </source>
</evidence>
<reference evidence="11" key="1">
    <citation type="submission" date="2021-08" db="EMBL/GenBank/DDBJ databases">
        <title>Chromosome-Level Trichoderma cornu-damae using Hi-C Data.</title>
        <authorList>
            <person name="Kim C.S."/>
        </authorList>
    </citation>
    <scope>NUCLEOTIDE SEQUENCE</scope>
    <source>
        <strain evidence="11">KA19-0412C</strain>
    </source>
</reference>
<accession>A0A9P8TXU1</accession>
<evidence type="ECO:0000256" key="5">
    <source>
        <dbReference type="ARBA" id="ARBA00023242"/>
    </source>
</evidence>
<dbReference type="Pfam" id="PF09302">
    <property type="entry name" value="XLF"/>
    <property type="match status" value="1"/>
</dbReference>
<evidence type="ECO:0000259" key="10">
    <source>
        <dbReference type="Pfam" id="PF21928"/>
    </source>
</evidence>
<comment type="subcellular location">
    <subcellularLocation>
        <location evidence="1">Nucleus</location>
    </subcellularLocation>
</comment>
<evidence type="ECO:0000259" key="9">
    <source>
        <dbReference type="Pfam" id="PF09302"/>
    </source>
</evidence>
<dbReference type="GO" id="GO:0006303">
    <property type="term" value="P:double-strand break repair via nonhomologous end joining"/>
    <property type="evidence" value="ECO:0007669"/>
    <property type="project" value="TreeGrafter"/>
</dbReference>
<dbReference type="CDD" id="cd22285">
    <property type="entry name" value="HD_XLF_N"/>
    <property type="match status" value="1"/>
</dbReference>
<feature type="compositionally biased region" description="Polar residues" evidence="8">
    <location>
        <begin position="362"/>
        <end position="381"/>
    </location>
</feature>
<feature type="compositionally biased region" description="Acidic residues" evidence="8">
    <location>
        <begin position="390"/>
        <end position="402"/>
    </location>
</feature>
<feature type="compositionally biased region" description="Basic and acidic residues" evidence="8">
    <location>
        <begin position="497"/>
        <end position="533"/>
    </location>
</feature>
<feature type="domain" description="XLF-like N-terminal" evidence="9">
    <location>
        <begin position="6"/>
        <end position="132"/>
    </location>
</feature>
<gene>
    <name evidence="11" type="ORF">Trco_002234</name>
</gene>
<evidence type="ECO:0000313" key="12">
    <source>
        <dbReference type="Proteomes" id="UP000827724"/>
    </source>
</evidence>
<dbReference type="Proteomes" id="UP000827724">
    <property type="component" value="Unassembled WGS sequence"/>
</dbReference>
<evidence type="ECO:0000256" key="3">
    <source>
        <dbReference type="ARBA" id="ARBA00023125"/>
    </source>
</evidence>
<feature type="region of interest" description="Disordered" evidence="8">
    <location>
        <begin position="273"/>
        <end position="544"/>
    </location>
</feature>